<keyword evidence="3" id="KW-1185">Reference proteome</keyword>
<dbReference type="AlphaFoldDB" id="A0A411PIF1"/>
<dbReference type="EMBL" id="CP036200">
    <property type="protein sequence ID" value="QBF83369.1"/>
    <property type="molecule type" value="Genomic_DNA"/>
</dbReference>
<dbReference type="KEGG" id="smai:EXU30_12175"/>
<feature type="signal peptide" evidence="1">
    <location>
        <begin position="1"/>
        <end position="26"/>
    </location>
</feature>
<keyword evidence="1" id="KW-0732">Signal</keyword>
<evidence type="ECO:0000313" key="3">
    <source>
        <dbReference type="Proteomes" id="UP000291106"/>
    </source>
</evidence>
<proteinExistence type="predicted"/>
<protein>
    <submittedName>
        <fullName evidence="2">Uncharacterized protein</fullName>
    </submittedName>
</protein>
<gene>
    <name evidence="2" type="ORF">EXU30_12175</name>
</gene>
<dbReference type="RefSeq" id="WP_130600410.1">
    <property type="nucleotide sequence ID" value="NZ_CP036200.1"/>
</dbReference>
<dbReference type="OrthoDB" id="6254720at2"/>
<dbReference type="Proteomes" id="UP000291106">
    <property type="component" value="Chromosome"/>
</dbReference>
<sequence>MYNLIKTAQLGLLFATTVSLSAQLYAQDDSPFAVSLISGMEAYPESPDSSLSRGVGARLIYSNLRYVDPYQLGANHYDIRLSYFYEKDSEKYDEDRYRDSMDWKLRYQRPLMAFGDNDDYLLSIHARHEGHYNSQQLEEFEMLTLAGVALDRRFGSDNYYDLGFVAALGYSNEEKDDDWPRENGGHGEDVLGRKGYGYYLEWNNAYTFAHSGVQLNATLRTFQGNWKYDAGQFYVQDQLNINVIVPLANQNHLLTFATQYIKRDYELDLIGFEDVLYRAAASYTYYF</sequence>
<name>A0A411PIF1_9GAMM</name>
<feature type="chain" id="PRO_5019219538" evidence="1">
    <location>
        <begin position="27"/>
        <end position="287"/>
    </location>
</feature>
<evidence type="ECO:0000256" key="1">
    <source>
        <dbReference type="SAM" id="SignalP"/>
    </source>
</evidence>
<accession>A0A411PIF1</accession>
<reference evidence="2 3" key="1">
    <citation type="submission" date="2019-02" db="EMBL/GenBank/DDBJ databases">
        <title>Shewanella sp. D4-2 isolated from Dokdo Island.</title>
        <authorList>
            <person name="Baek K."/>
        </authorList>
    </citation>
    <scope>NUCLEOTIDE SEQUENCE [LARGE SCALE GENOMIC DNA]</scope>
    <source>
        <strain evidence="2 3">D4-2</strain>
    </source>
</reference>
<organism evidence="2 3">
    <name type="scientific">Shewanella maritima</name>
    <dbReference type="NCBI Taxonomy" id="2520507"/>
    <lineage>
        <taxon>Bacteria</taxon>
        <taxon>Pseudomonadati</taxon>
        <taxon>Pseudomonadota</taxon>
        <taxon>Gammaproteobacteria</taxon>
        <taxon>Alteromonadales</taxon>
        <taxon>Shewanellaceae</taxon>
        <taxon>Shewanella</taxon>
    </lineage>
</organism>
<evidence type="ECO:0000313" key="2">
    <source>
        <dbReference type="EMBL" id="QBF83369.1"/>
    </source>
</evidence>